<proteinExistence type="predicted"/>
<dbReference type="Proteomes" id="UP000500741">
    <property type="component" value="Chromosome"/>
</dbReference>
<name>A0A6G8AYC8_9LACO</name>
<dbReference type="KEGG" id="wco:G7084_01275"/>
<evidence type="ECO:0000313" key="1">
    <source>
        <dbReference type="EMBL" id="QIL50068.1"/>
    </source>
</evidence>
<sequence length="311" mass="35574">MLTSTKNKLIGKTVSVEGTITESISNPIDYLLGSGARFDVKNVMLHYNDGIQHLNSIQVVIKNELPNFKLTHQKVKFSGIFSINGGVVNITDINKIHFVSNPIDIIKPTVDLFTEFYNNELKLDPLMVNATKFRQSNSNFSIKDFSFKNLLTDIFYIFSNKKNITPNTTDALKDLLDLMKLDIREIDFFKTLSSAQYNLTQSDINYISILKGHDNLYTSEPNKPLDLKNDSEIILNKLNNIDLSEFNLPKLDELKNYITNLLSTTTQFNERNKLNYKKQSLIDFIKNVSLDTATDNEINKLNTMIDLIKDK</sequence>
<organism evidence="1 2">
    <name type="scientific">Weissella coleopterorum</name>
    <dbReference type="NCBI Taxonomy" id="2714949"/>
    <lineage>
        <taxon>Bacteria</taxon>
        <taxon>Bacillati</taxon>
        <taxon>Bacillota</taxon>
        <taxon>Bacilli</taxon>
        <taxon>Lactobacillales</taxon>
        <taxon>Lactobacillaceae</taxon>
        <taxon>Weissella</taxon>
    </lineage>
</organism>
<accession>A0A6G8AYC8</accession>
<dbReference type="AlphaFoldDB" id="A0A6G8AYC8"/>
<dbReference type="RefSeq" id="WP_166009309.1">
    <property type="nucleotide sequence ID" value="NZ_CP049888.1"/>
</dbReference>
<keyword evidence="2" id="KW-1185">Reference proteome</keyword>
<evidence type="ECO:0000313" key="2">
    <source>
        <dbReference type="Proteomes" id="UP000500741"/>
    </source>
</evidence>
<reference evidence="1 2" key="1">
    <citation type="submission" date="2020-03" db="EMBL/GenBank/DDBJ databases">
        <title>Weissella sp. nov., isolated from Cybister lewisianus.</title>
        <authorList>
            <person name="Hyun D.-W."/>
            <person name="Bae J.-W."/>
        </authorList>
    </citation>
    <scope>NUCLEOTIDE SEQUENCE [LARGE SCALE GENOMIC DNA]</scope>
    <source>
        <strain evidence="1 2">HDW19</strain>
    </source>
</reference>
<dbReference type="EMBL" id="CP049888">
    <property type="protein sequence ID" value="QIL50068.1"/>
    <property type="molecule type" value="Genomic_DNA"/>
</dbReference>
<gene>
    <name evidence="1" type="ORF">G7084_01275</name>
</gene>
<protein>
    <submittedName>
        <fullName evidence="1">Uncharacterized protein</fullName>
    </submittedName>
</protein>